<name>A0A1G2B1M0_9BACT</name>
<evidence type="ECO:0000313" key="1">
    <source>
        <dbReference type="EMBL" id="OGY83048.1"/>
    </source>
</evidence>
<reference evidence="1 2" key="1">
    <citation type="journal article" date="2016" name="Nat. Commun.">
        <title>Thousands of microbial genomes shed light on interconnected biogeochemical processes in an aquifer system.</title>
        <authorList>
            <person name="Anantharaman K."/>
            <person name="Brown C.T."/>
            <person name="Hug L.A."/>
            <person name="Sharon I."/>
            <person name="Castelle C.J."/>
            <person name="Probst A.J."/>
            <person name="Thomas B.C."/>
            <person name="Singh A."/>
            <person name="Wilkins M.J."/>
            <person name="Karaoz U."/>
            <person name="Brodie E.L."/>
            <person name="Williams K.H."/>
            <person name="Hubbard S.S."/>
            <person name="Banfield J.F."/>
        </authorList>
    </citation>
    <scope>NUCLEOTIDE SEQUENCE [LARGE SCALE GENOMIC DNA]</scope>
</reference>
<evidence type="ECO:0000313" key="2">
    <source>
        <dbReference type="Proteomes" id="UP000176952"/>
    </source>
</evidence>
<protein>
    <submittedName>
        <fullName evidence="1">Uncharacterized protein</fullName>
    </submittedName>
</protein>
<dbReference type="Proteomes" id="UP000176952">
    <property type="component" value="Unassembled WGS sequence"/>
</dbReference>
<gene>
    <name evidence="1" type="ORF">A3F54_04430</name>
</gene>
<comment type="caution">
    <text evidence="1">The sequence shown here is derived from an EMBL/GenBank/DDBJ whole genome shotgun (WGS) entry which is preliminary data.</text>
</comment>
<sequence length="308" mass="35585">MATVEKGENFDNVRNALTARREGGDGMADNDQKTPQQMAAELASLLEIIRKRDKELYTVAAKILDPAKSWLRDWKPSPNVDQLKREREVLRTQLHLYRRAFQKSLLECLKKLVGRDWMVDEMETISEALVIFQEQKDREDLLRKGKKPVEVPKTRVQEIVTCVDAAVRDWRDDEWKGPSHTKYLEPSGSGEKVGRKAIYGNPRLLILCLIKLIQHLHVRQSNPCSVQLYVVDREGYVQFCVVTTFEVRAIDLEVNFFDSSRSDLLQKFGLAIPFWLATYFDALGLRCRKSDHEEGSFEIYLNVVKAQN</sequence>
<accession>A0A1G2B1M0</accession>
<dbReference type="EMBL" id="MHKD01000022">
    <property type="protein sequence ID" value="OGY83048.1"/>
    <property type="molecule type" value="Genomic_DNA"/>
</dbReference>
<organism evidence="1 2">
    <name type="scientific">Candidatus Kerfeldbacteria bacterium RIFCSPHIGHO2_12_FULL_48_17</name>
    <dbReference type="NCBI Taxonomy" id="1798542"/>
    <lineage>
        <taxon>Bacteria</taxon>
        <taxon>Candidatus Kerfeldiibacteriota</taxon>
    </lineage>
</organism>
<proteinExistence type="predicted"/>
<dbReference type="AlphaFoldDB" id="A0A1G2B1M0"/>